<dbReference type="Pfam" id="PF02765">
    <property type="entry name" value="POT1"/>
    <property type="match status" value="1"/>
</dbReference>
<evidence type="ECO:0000313" key="3">
    <source>
        <dbReference type="Proteomes" id="UP001321749"/>
    </source>
</evidence>
<gene>
    <name evidence="2" type="ORF">QBC42DRAFT_271532</name>
</gene>
<feature type="domain" description="Telomeric single stranded DNA binding POT1/Cdc13" evidence="1">
    <location>
        <begin position="1"/>
        <end position="95"/>
    </location>
</feature>
<dbReference type="InterPro" id="IPR011564">
    <property type="entry name" value="Telomer_end-bd_POT1/Cdc13"/>
</dbReference>
<sequence length="117" mass="13571">MTFHVTDPSIAPKDVVEVQLYRPHKDHLPNVKVGDAILLQRPQVKALSKKGHGLRSGVETAWAVYDEDEGPPQIKGLPVEDWEEYREYMTELRQWWKAMDEGTNKKLQEKGKKMMEL</sequence>
<reference evidence="2" key="1">
    <citation type="journal article" date="2023" name="Mol. Phylogenet. Evol.">
        <title>Genome-scale phylogeny and comparative genomics of the fungal order Sordariales.</title>
        <authorList>
            <person name="Hensen N."/>
            <person name="Bonometti L."/>
            <person name="Westerberg I."/>
            <person name="Brannstrom I.O."/>
            <person name="Guillou S."/>
            <person name="Cros-Aarteil S."/>
            <person name="Calhoun S."/>
            <person name="Haridas S."/>
            <person name="Kuo A."/>
            <person name="Mondo S."/>
            <person name="Pangilinan J."/>
            <person name="Riley R."/>
            <person name="LaButti K."/>
            <person name="Andreopoulos B."/>
            <person name="Lipzen A."/>
            <person name="Chen C."/>
            <person name="Yan M."/>
            <person name="Daum C."/>
            <person name="Ng V."/>
            <person name="Clum A."/>
            <person name="Steindorff A."/>
            <person name="Ohm R.A."/>
            <person name="Martin F."/>
            <person name="Silar P."/>
            <person name="Natvig D.O."/>
            <person name="Lalanne C."/>
            <person name="Gautier V."/>
            <person name="Ament-Velasquez S.L."/>
            <person name="Kruys A."/>
            <person name="Hutchinson M.I."/>
            <person name="Powell A.J."/>
            <person name="Barry K."/>
            <person name="Miller A.N."/>
            <person name="Grigoriev I.V."/>
            <person name="Debuchy R."/>
            <person name="Gladieux P."/>
            <person name="Hiltunen Thoren M."/>
            <person name="Johannesson H."/>
        </authorList>
    </citation>
    <scope>NUCLEOTIDE SEQUENCE</scope>
    <source>
        <strain evidence="2">PSN324</strain>
    </source>
</reference>
<dbReference type="InterPro" id="IPR012340">
    <property type="entry name" value="NA-bd_OB-fold"/>
</dbReference>
<dbReference type="GO" id="GO:0000781">
    <property type="term" value="C:chromosome, telomeric region"/>
    <property type="evidence" value="ECO:0007669"/>
    <property type="project" value="InterPro"/>
</dbReference>
<dbReference type="EMBL" id="MU865003">
    <property type="protein sequence ID" value="KAK4460872.1"/>
    <property type="molecule type" value="Genomic_DNA"/>
</dbReference>
<dbReference type="SUPFAM" id="SSF50249">
    <property type="entry name" value="Nucleic acid-binding proteins"/>
    <property type="match status" value="1"/>
</dbReference>
<dbReference type="GO" id="GO:0003677">
    <property type="term" value="F:DNA binding"/>
    <property type="evidence" value="ECO:0007669"/>
    <property type="project" value="InterPro"/>
</dbReference>
<accession>A0AAV9HJV2</accession>
<proteinExistence type="predicted"/>
<evidence type="ECO:0000259" key="1">
    <source>
        <dbReference type="Pfam" id="PF02765"/>
    </source>
</evidence>
<name>A0AAV9HJV2_9PEZI</name>
<keyword evidence="3" id="KW-1185">Reference proteome</keyword>
<dbReference type="AlphaFoldDB" id="A0AAV9HJV2"/>
<dbReference type="GO" id="GO:0000723">
    <property type="term" value="P:telomere maintenance"/>
    <property type="evidence" value="ECO:0007669"/>
    <property type="project" value="InterPro"/>
</dbReference>
<reference evidence="2" key="2">
    <citation type="submission" date="2023-06" db="EMBL/GenBank/DDBJ databases">
        <authorList>
            <consortium name="Lawrence Berkeley National Laboratory"/>
            <person name="Mondo S.J."/>
            <person name="Hensen N."/>
            <person name="Bonometti L."/>
            <person name="Westerberg I."/>
            <person name="Brannstrom I.O."/>
            <person name="Guillou S."/>
            <person name="Cros-Aarteil S."/>
            <person name="Calhoun S."/>
            <person name="Haridas S."/>
            <person name="Kuo A."/>
            <person name="Pangilinan J."/>
            <person name="Riley R."/>
            <person name="Labutti K."/>
            <person name="Andreopoulos B."/>
            <person name="Lipzen A."/>
            <person name="Chen C."/>
            <person name="Yanf M."/>
            <person name="Daum C."/>
            <person name="Ng V."/>
            <person name="Clum A."/>
            <person name="Steindorff A."/>
            <person name="Ohm R."/>
            <person name="Martin F."/>
            <person name="Silar P."/>
            <person name="Natvig D."/>
            <person name="Lalanne C."/>
            <person name="Gautier V."/>
            <person name="Ament-Velasquez S.L."/>
            <person name="Kruys A."/>
            <person name="Hutchinson M.I."/>
            <person name="Powell A.J."/>
            <person name="Barry K."/>
            <person name="Miller A.N."/>
            <person name="Grigoriev I.V."/>
            <person name="Debuchy R."/>
            <person name="Gladieux P."/>
            <person name="Thoren M.H."/>
            <person name="Johannesson H."/>
        </authorList>
    </citation>
    <scope>NUCLEOTIDE SEQUENCE</scope>
    <source>
        <strain evidence="2">PSN324</strain>
    </source>
</reference>
<dbReference type="Gene3D" id="2.40.50.140">
    <property type="entry name" value="Nucleic acid-binding proteins"/>
    <property type="match status" value="1"/>
</dbReference>
<dbReference type="Proteomes" id="UP001321749">
    <property type="component" value="Unassembled WGS sequence"/>
</dbReference>
<evidence type="ECO:0000313" key="2">
    <source>
        <dbReference type="EMBL" id="KAK4460872.1"/>
    </source>
</evidence>
<protein>
    <recommendedName>
        <fullName evidence="1">Telomeric single stranded DNA binding POT1/Cdc13 domain-containing protein</fullName>
    </recommendedName>
</protein>
<dbReference type="CDD" id="cd04497">
    <property type="entry name" value="hPOT1_OB1_like"/>
    <property type="match status" value="1"/>
</dbReference>
<organism evidence="2 3">
    <name type="scientific">Cladorrhinum samala</name>
    <dbReference type="NCBI Taxonomy" id="585594"/>
    <lineage>
        <taxon>Eukaryota</taxon>
        <taxon>Fungi</taxon>
        <taxon>Dikarya</taxon>
        <taxon>Ascomycota</taxon>
        <taxon>Pezizomycotina</taxon>
        <taxon>Sordariomycetes</taxon>
        <taxon>Sordariomycetidae</taxon>
        <taxon>Sordariales</taxon>
        <taxon>Podosporaceae</taxon>
        <taxon>Cladorrhinum</taxon>
    </lineage>
</organism>
<comment type="caution">
    <text evidence="2">The sequence shown here is derived from an EMBL/GenBank/DDBJ whole genome shotgun (WGS) entry which is preliminary data.</text>
</comment>